<accession>A0A024UD35</accession>
<sequence length="247" mass="27906">MSNYVPLDASSVGAYLKMFQSGGHEDLEWHILWMVCAFEHLWVAEAHPLEFTAFKGSMKAQCPGWVVDVGLIARRGDEAMLEYISIFVFSLVGRERGGRRGKWPTTTTELANALTNFAMNRHAKCHRLQGAVVARIATRVVWRLDHELRRRSGQIDDLIASTERRRVGWAPARRVEGRKMEGSPSTAWAATPASRKAARCFEVQGDPYAGYYPAPVPLPNFVGQEDDGEEEEPRDASERLPSLHRRW</sequence>
<evidence type="ECO:0000256" key="1">
    <source>
        <dbReference type="SAM" id="MobiDB-lite"/>
    </source>
</evidence>
<evidence type="ECO:0000313" key="2">
    <source>
        <dbReference type="EMBL" id="ETW04316.1"/>
    </source>
</evidence>
<feature type="compositionally biased region" description="Acidic residues" evidence="1">
    <location>
        <begin position="224"/>
        <end position="233"/>
    </location>
</feature>
<dbReference type="AlphaFoldDB" id="A0A024UD35"/>
<feature type="region of interest" description="Disordered" evidence="1">
    <location>
        <begin position="219"/>
        <end position="247"/>
    </location>
</feature>
<dbReference type="RefSeq" id="XP_008867272.1">
    <property type="nucleotide sequence ID" value="XM_008869050.1"/>
</dbReference>
<dbReference type="VEuPathDB" id="FungiDB:H310_04622"/>
<organism evidence="2">
    <name type="scientific">Aphanomyces invadans</name>
    <dbReference type="NCBI Taxonomy" id="157072"/>
    <lineage>
        <taxon>Eukaryota</taxon>
        <taxon>Sar</taxon>
        <taxon>Stramenopiles</taxon>
        <taxon>Oomycota</taxon>
        <taxon>Saprolegniomycetes</taxon>
        <taxon>Saprolegniales</taxon>
        <taxon>Verrucalvaceae</taxon>
        <taxon>Aphanomyces</taxon>
    </lineage>
</organism>
<dbReference type="GeneID" id="20081672"/>
<reference evidence="2" key="1">
    <citation type="submission" date="2013-12" db="EMBL/GenBank/DDBJ databases">
        <title>The Genome Sequence of Aphanomyces invadans NJM9701.</title>
        <authorList>
            <consortium name="The Broad Institute Genomics Platform"/>
            <person name="Russ C."/>
            <person name="Tyler B."/>
            <person name="van West P."/>
            <person name="Dieguez-Uribeondo J."/>
            <person name="Young S.K."/>
            <person name="Zeng Q."/>
            <person name="Gargeya S."/>
            <person name="Fitzgerald M."/>
            <person name="Abouelleil A."/>
            <person name="Alvarado L."/>
            <person name="Chapman S.B."/>
            <person name="Gainer-Dewar J."/>
            <person name="Goldberg J."/>
            <person name="Griggs A."/>
            <person name="Gujja S."/>
            <person name="Hansen M."/>
            <person name="Howarth C."/>
            <person name="Imamovic A."/>
            <person name="Ireland A."/>
            <person name="Larimer J."/>
            <person name="McCowan C."/>
            <person name="Murphy C."/>
            <person name="Pearson M."/>
            <person name="Poon T.W."/>
            <person name="Priest M."/>
            <person name="Roberts A."/>
            <person name="Saif S."/>
            <person name="Shea T."/>
            <person name="Sykes S."/>
            <person name="Wortman J."/>
            <person name="Nusbaum C."/>
            <person name="Birren B."/>
        </authorList>
    </citation>
    <scope>NUCLEOTIDE SEQUENCE [LARGE SCALE GENOMIC DNA]</scope>
    <source>
        <strain evidence="2">NJM9701</strain>
    </source>
</reference>
<proteinExistence type="predicted"/>
<protein>
    <submittedName>
        <fullName evidence="2">Uncharacterized protein</fullName>
    </submittedName>
</protein>
<gene>
    <name evidence="2" type="ORF">H310_04622</name>
</gene>
<name>A0A024UD35_9STRA</name>
<dbReference type="EMBL" id="KI913958">
    <property type="protein sequence ID" value="ETW04316.1"/>
    <property type="molecule type" value="Genomic_DNA"/>
</dbReference>